<evidence type="ECO:0000313" key="6">
    <source>
        <dbReference type="EMBL" id="CNF67162.1"/>
    </source>
</evidence>
<evidence type="ECO:0000256" key="2">
    <source>
        <dbReference type="ARBA" id="ARBA00023015"/>
    </source>
</evidence>
<dbReference type="GO" id="GO:0003700">
    <property type="term" value="F:DNA-binding transcription factor activity"/>
    <property type="evidence" value="ECO:0007669"/>
    <property type="project" value="InterPro"/>
</dbReference>
<dbReference type="AlphaFoldDB" id="A0A9P1PVC6"/>
<dbReference type="PANTHER" id="PTHR30126">
    <property type="entry name" value="HTH-TYPE TRANSCRIPTIONAL REGULATOR"/>
    <property type="match status" value="1"/>
</dbReference>
<evidence type="ECO:0000256" key="4">
    <source>
        <dbReference type="ARBA" id="ARBA00023163"/>
    </source>
</evidence>
<dbReference type="RefSeq" id="WP_046050766.1">
    <property type="nucleotide sequence ID" value="NZ_CAKODN010000018.1"/>
</dbReference>
<dbReference type="SUPFAM" id="SSF46785">
    <property type="entry name" value="Winged helix' DNA-binding domain"/>
    <property type="match status" value="1"/>
</dbReference>
<dbReference type="Proteomes" id="UP000041356">
    <property type="component" value="Unassembled WGS sequence"/>
</dbReference>
<evidence type="ECO:0000313" key="7">
    <source>
        <dbReference type="Proteomes" id="UP000041356"/>
    </source>
</evidence>
<evidence type="ECO:0000259" key="5">
    <source>
        <dbReference type="PROSITE" id="PS50931"/>
    </source>
</evidence>
<proteinExistence type="inferred from homology"/>
<evidence type="ECO:0000256" key="1">
    <source>
        <dbReference type="ARBA" id="ARBA00009437"/>
    </source>
</evidence>
<comment type="caution">
    <text evidence="6">The sequence shown here is derived from an EMBL/GenBank/DDBJ whole genome shotgun (WGS) entry which is preliminary data.</text>
</comment>
<dbReference type="InterPro" id="IPR000847">
    <property type="entry name" value="LysR_HTH_N"/>
</dbReference>
<dbReference type="GO" id="GO:0000976">
    <property type="term" value="F:transcription cis-regulatory region binding"/>
    <property type="evidence" value="ECO:0007669"/>
    <property type="project" value="TreeGrafter"/>
</dbReference>
<evidence type="ECO:0000256" key="3">
    <source>
        <dbReference type="ARBA" id="ARBA00023125"/>
    </source>
</evidence>
<keyword evidence="3" id="KW-0238">DNA-binding</keyword>
<accession>A0A9P1PVC6</accession>
<sequence length="278" mass="32070">MFSSKELKAFIATAEEGSLKKAADRLFLTIPPVCRMIKKLESQLGMKLFLNTAAGLKLTPRGKEVYNEISPVYYQSIKVIKDMLQDRETIFLALNNPHWTTSNIIRDFFVRNEVRFSCLEGNDIKPDYCDVFITDKIDNISECYHCEVINEHFCIVCIPSVLDKIKSLPFAQIKSFLSTDICSNQLTYLEKKGFSKKTIECLNFDNNLNMLISGHAASIMSRYRANQYQELVGNKITIIDEIPTTRPLYILINKKSRLINDSVFREYIVKIKNMMDRC</sequence>
<reference evidence="6 7" key="1">
    <citation type="submission" date="2015-03" db="EMBL/GenBank/DDBJ databases">
        <authorList>
            <consortium name="Pathogen Informatics"/>
            <person name="Murphy D."/>
        </authorList>
    </citation>
    <scope>NUCLEOTIDE SEQUENCE [LARGE SCALE GENOMIC DNA]</scope>
    <source>
        <strain evidence="6 7">IP27818</strain>
    </source>
</reference>
<dbReference type="PROSITE" id="PS50931">
    <property type="entry name" value="HTH_LYSR"/>
    <property type="match status" value="1"/>
</dbReference>
<organism evidence="6 7">
    <name type="scientific">Yersinia enterocolitica</name>
    <dbReference type="NCBI Taxonomy" id="630"/>
    <lineage>
        <taxon>Bacteria</taxon>
        <taxon>Pseudomonadati</taxon>
        <taxon>Pseudomonadota</taxon>
        <taxon>Gammaproteobacteria</taxon>
        <taxon>Enterobacterales</taxon>
        <taxon>Yersiniaceae</taxon>
        <taxon>Yersinia</taxon>
    </lineage>
</organism>
<dbReference type="PANTHER" id="PTHR30126:SF40">
    <property type="entry name" value="HTH-TYPE TRANSCRIPTIONAL REGULATOR GLTR"/>
    <property type="match status" value="1"/>
</dbReference>
<name>A0A9P1PVC6_YEREN</name>
<comment type="similarity">
    <text evidence="1">Belongs to the LysR transcriptional regulatory family.</text>
</comment>
<protein>
    <submittedName>
        <fullName evidence="6">LysR family transcriptional regulator</fullName>
    </submittedName>
</protein>
<dbReference type="InterPro" id="IPR036388">
    <property type="entry name" value="WH-like_DNA-bd_sf"/>
</dbReference>
<dbReference type="Pfam" id="PF00126">
    <property type="entry name" value="HTH_1"/>
    <property type="match status" value="1"/>
</dbReference>
<dbReference type="EMBL" id="CPZF01000004">
    <property type="protein sequence ID" value="CNF67162.1"/>
    <property type="molecule type" value="Genomic_DNA"/>
</dbReference>
<keyword evidence="2" id="KW-0805">Transcription regulation</keyword>
<dbReference type="Gene3D" id="1.10.10.10">
    <property type="entry name" value="Winged helix-like DNA-binding domain superfamily/Winged helix DNA-binding domain"/>
    <property type="match status" value="1"/>
</dbReference>
<keyword evidence="4" id="KW-0804">Transcription</keyword>
<gene>
    <name evidence="6" type="primary">tfdS_1</name>
    <name evidence="6" type="ORF">ERS137939_02096</name>
</gene>
<dbReference type="InterPro" id="IPR036390">
    <property type="entry name" value="WH_DNA-bd_sf"/>
</dbReference>
<feature type="domain" description="HTH lysR-type" evidence="5">
    <location>
        <begin position="2"/>
        <end position="59"/>
    </location>
</feature>